<comment type="caution">
    <text evidence="2">The sequence shown here is derived from an EMBL/GenBank/DDBJ whole genome shotgun (WGS) entry which is preliminary data.</text>
</comment>
<dbReference type="AlphaFoldDB" id="A0A9W9PCW2"/>
<protein>
    <submittedName>
        <fullName evidence="2">Uncharacterized protein</fullName>
    </submittedName>
</protein>
<dbReference type="OrthoDB" id="4508069at2759"/>
<evidence type="ECO:0000256" key="1">
    <source>
        <dbReference type="SAM" id="MobiDB-lite"/>
    </source>
</evidence>
<accession>A0A9W9PCW2</accession>
<name>A0A9W9PCW2_PENCI</name>
<evidence type="ECO:0000313" key="3">
    <source>
        <dbReference type="Proteomes" id="UP001147733"/>
    </source>
</evidence>
<keyword evidence="3" id="KW-1185">Reference proteome</keyword>
<reference evidence="2" key="2">
    <citation type="journal article" date="2023" name="IMA Fungus">
        <title>Comparative genomic study of the Penicillium genus elucidates a diverse pangenome and 15 lateral gene transfer events.</title>
        <authorList>
            <person name="Petersen C."/>
            <person name="Sorensen T."/>
            <person name="Nielsen M.R."/>
            <person name="Sondergaard T.E."/>
            <person name="Sorensen J.L."/>
            <person name="Fitzpatrick D.A."/>
            <person name="Frisvad J.C."/>
            <person name="Nielsen K.L."/>
        </authorList>
    </citation>
    <scope>NUCLEOTIDE SEQUENCE</scope>
    <source>
        <strain evidence="2">IBT 23319</strain>
    </source>
</reference>
<evidence type="ECO:0000313" key="2">
    <source>
        <dbReference type="EMBL" id="KAJ5242091.1"/>
    </source>
</evidence>
<organism evidence="2 3">
    <name type="scientific">Penicillium citrinum</name>
    <dbReference type="NCBI Taxonomy" id="5077"/>
    <lineage>
        <taxon>Eukaryota</taxon>
        <taxon>Fungi</taxon>
        <taxon>Dikarya</taxon>
        <taxon>Ascomycota</taxon>
        <taxon>Pezizomycotina</taxon>
        <taxon>Eurotiomycetes</taxon>
        <taxon>Eurotiomycetidae</taxon>
        <taxon>Eurotiales</taxon>
        <taxon>Aspergillaceae</taxon>
        <taxon>Penicillium</taxon>
    </lineage>
</organism>
<reference evidence="2" key="1">
    <citation type="submission" date="2022-11" db="EMBL/GenBank/DDBJ databases">
        <authorList>
            <person name="Petersen C."/>
        </authorList>
    </citation>
    <scope>NUCLEOTIDE SEQUENCE</scope>
    <source>
        <strain evidence="2">IBT 23319</strain>
    </source>
</reference>
<gene>
    <name evidence="2" type="ORF">N7469_000418</name>
</gene>
<proteinExistence type="predicted"/>
<dbReference type="GeneID" id="81378505"/>
<feature type="region of interest" description="Disordered" evidence="1">
    <location>
        <begin position="1"/>
        <end position="23"/>
    </location>
</feature>
<sequence>MSNLQHPCAPPKNQHNTPPSYEELSDSIIIGPDGQYKTLSPEEDAFRQEQLKQAVLEKMLGLPRTATFDWHAAAQDKKLPSCPPAYSTLDDITSEIKSHSSIEKAMSGKRDNYFKMTLNDTQ</sequence>
<dbReference type="RefSeq" id="XP_056505095.1">
    <property type="nucleotide sequence ID" value="XM_056639338.1"/>
</dbReference>
<dbReference type="Proteomes" id="UP001147733">
    <property type="component" value="Unassembled WGS sequence"/>
</dbReference>
<dbReference type="EMBL" id="JAPQKT010000001">
    <property type="protein sequence ID" value="KAJ5242091.1"/>
    <property type="molecule type" value="Genomic_DNA"/>
</dbReference>